<dbReference type="RefSeq" id="WP_345065426.1">
    <property type="nucleotide sequence ID" value="NZ_BAABGR010000009.1"/>
</dbReference>
<protein>
    <recommendedName>
        <fullName evidence="3">Outer membrane protein beta-barrel domain-containing protein</fullName>
    </recommendedName>
</protein>
<name>A0ABP8QZ22_9SPHI</name>
<comment type="caution">
    <text evidence="1">The sequence shown here is derived from an EMBL/GenBank/DDBJ whole genome shotgun (WGS) entry which is preliminary data.</text>
</comment>
<accession>A0ABP8QZ22</accession>
<reference evidence="2" key="1">
    <citation type="journal article" date="2019" name="Int. J. Syst. Evol. Microbiol.">
        <title>The Global Catalogue of Microorganisms (GCM) 10K type strain sequencing project: providing services to taxonomists for standard genome sequencing and annotation.</title>
        <authorList>
            <consortium name="The Broad Institute Genomics Platform"/>
            <consortium name="The Broad Institute Genome Sequencing Center for Infectious Disease"/>
            <person name="Wu L."/>
            <person name="Ma J."/>
        </authorList>
    </citation>
    <scope>NUCLEOTIDE SEQUENCE [LARGE SCALE GENOMIC DNA]</scope>
    <source>
        <strain evidence="2">JCM 17858</strain>
    </source>
</reference>
<dbReference type="Proteomes" id="UP001500394">
    <property type="component" value="Unassembled WGS sequence"/>
</dbReference>
<sequence length="156" mass="17475">MSFKNVWLGLLTFLLIGGFSICAQEQGSGWIVGPSLSYQYQEKSFLKASFWGLTDLGYANYLRFDVGAGLTFQEKKTIVIPEASTTYYLSAKGAWPFVKAEFTPYTFTPKLGIGVFNILELSAGYGVKLRRHTKLSSIDGFSFQLGFNIPLNYYLK</sequence>
<evidence type="ECO:0000313" key="2">
    <source>
        <dbReference type="Proteomes" id="UP001500394"/>
    </source>
</evidence>
<keyword evidence="2" id="KW-1185">Reference proteome</keyword>
<gene>
    <name evidence="1" type="ORF">GCM10023173_09390</name>
</gene>
<evidence type="ECO:0000313" key="1">
    <source>
        <dbReference type="EMBL" id="GAA4513647.1"/>
    </source>
</evidence>
<organism evidence="1 2">
    <name type="scientific">Sphingobacterium thermophilum</name>
    <dbReference type="NCBI Taxonomy" id="768534"/>
    <lineage>
        <taxon>Bacteria</taxon>
        <taxon>Pseudomonadati</taxon>
        <taxon>Bacteroidota</taxon>
        <taxon>Sphingobacteriia</taxon>
        <taxon>Sphingobacteriales</taxon>
        <taxon>Sphingobacteriaceae</taxon>
        <taxon>Sphingobacterium</taxon>
    </lineage>
</organism>
<proteinExistence type="predicted"/>
<evidence type="ECO:0008006" key="3">
    <source>
        <dbReference type="Google" id="ProtNLM"/>
    </source>
</evidence>
<dbReference type="EMBL" id="BAABGR010000009">
    <property type="protein sequence ID" value="GAA4513647.1"/>
    <property type="molecule type" value="Genomic_DNA"/>
</dbReference>